<evidence type="ECO:0000313" key="1">
    <source>
        <dbReference type="EMBL" id="XCG46752.1"/>
    </source>
</evidence>
<proteinExistence type="predicted"/>
<dbReference type="EMBL" id="CP159253">
    <property type="protein sequence ID" value="XCG46752.1"/>
    <property type="molecule type" value="Genomic_DNA"/>
</dbReference>
<sequence length="66" mass="7243">MIVAKITISAAHDVADFLERMIPTNCPLQDVEGWEEVRDALYAIANDTDAIVTEDEVLDTLAAIIL</sequence>
<reference evidence="1" key="1">
    <citation type="submission" date="2024-06" db="EMBL/GenBank/DDBJ databases">
        <title>Mesorhizobium karijinii sp. nov., a symbiont of the iconic Swainsona formosa from arid Australia.</title>
        <authorList>
            <person name="Hill Y.J."/>
            <person name="Watkin E.L.J."/>
            <person name="O'Hara G.W."/>
            <person name="Terpolilli J."/>
            <person name="Tye M.L."/>
            <person name="Kohlmeier M.G."/>
        </authorList>
    </citation>
    <scope>NUCLEOTIDE SEQUENCE</scope>
    <source>
        <strain evidence="1">WSM2240</strain>
    </source>
</reference>
<protein>
    <submittedName>
        <fullName evidence="1">Uncharacterized protein</fullName>
    </submittedName>
</protein>
<dbReference type="AlphaFoldDB" id="A0AAU8CKD1"/>
<accession>A0AAU8CKD1</accession>
<dbReference type="RefSeq" id="WP_353645710.1">
    <property type="nucleotide sequence ID" value="NZ_CP159253.1"/>
</dbReference>
<gene>
    <name evidence="1" type="ORF">ABVK50_15635</name>
</gene>
<name>A0AAU8CKD1_9HYPH</name>
<organism evidence="1">
    <name type="scientific">Mesorhizobium sp. WSM2240</name>
    <dbReference type="NCBI Taxonomy" id="3228851"/>
    <lineage>
        <taxon>Bacteria</taxon>
        <taxon>Pseudomonadati</taxon>
        <taxon>Pseudomonadota</taxon>
        <taxon>Alphaproteobacteria</taxon>
        <taxon>Hyphomicrobiales</taxon>
        <taxon>Phyllobacteriaceae</taxon>
        <taxon>Mesorhizobium</taxon>
    </lineage>
</organism>